<accession>A0A3B6MV54</accession>
<dbReference type="AlphaFoldDB" id="A0A3B6MV54"/>
<dbReference type="Proteomes" id="UP000019116">
    <property type="component" value="Chromosome 5D"/>
</dbReference>
<dbReference type="Gramene" id="TraesLDM5D03G03148470.1">
    <property type="protein sequence ID" value="TraesLDM5D03G03148470.1"/>
    <property type="gene ID" value="TraesLDM5D03G03148470"/>
</dbReference>
<dbReference type="Gramene" id="TraesCS5D02G281000.1">
    <property type="protein sequence ID" value="TraesCS5D02G281000.1"/>
    <property type="gene ID" value="TraesCS5D02G281000"/>
</dbReference>
<dbReference type="OMA" id="ANKAYKP"/>
<proteinExistence type="predicted"/>
<dbReference type="OrthoDB" id="10398814at2759"/>
<feature type="compositionally biased region" description="Low complexity" evidence="1">
    <location>
        <begin position="13"/>
        <end position="29"/>
    </location>
</feature>
<organism evidence="2">
    <name type="scientific">Triticum aestivum</name>
    <name type="common">Wheat</name>
    <dbReference type="NCBI Taxonomy" id="4565"/>
    <lineage>
        <taxon>Eukaryota</taxon>
        <taxon>Viridiplantae</taxon>
        <taxon>Streptophyta</taxon>
        <taxon>Embryophyta</taxon>
        <taxon>Tracheophyta</taxon>
        <taxon>Spermatophyta</taxon>
        <taxon>Magnoliopsida</taxon>
        <taxon>Liliopsida</taxon>
        <taxon>Poales</taxon>
        <taxon>Poaceae</taxon>
        <taxon>BOP clade</taxon>
        <taxon>Pooideae</taxon>
        <taxon>Triticodae</taxon>
        <taxon>Triticeae</taxon>
        <taxon>Triticinae</taxon>
        <taxon>Triticum</taxon>
    </lineage>
</organism>
<dbReference type="EnsemblPlants" id="TraesCS5D02G281000.1">
    <property type="protein sequence ID" value="TraesCS5D02G281000.1"/>
    <property type="gene ID" value="TraesCS5D02G281000"/>
</dbReference>
<keyword evidence="3" id="KW-1185">Reference proteome</keyword>
<evidence type="ECO:0000313" key="2">
    <source>
        <dbReference type="EnsemblPlants" id="TraesCS5D02G281000.1"/>
    </source>
</evidence>
<evidence type="ECO:0000313" key="3">
    <source>
        <dbReference type="Proteomes" id="UP000019116"/>
    </source>
</evidence>
<name>A0A3B6MV54_WHEAT</name>
<reference evidence="2" key="2">
    <citation type="submission" date="2018-10" db="UniProtKB">
        <authorList>
            <consortium name="EnsemblPlants"/>
        </authorList>
    </citation>
    <scope>IDENTIFICATION</scope>
</reference>
<protein>
    <submittedName>
        <fullName evidence="2">Uncharacterized protein</fullName>
    </submittedName>
</protein>
<evidence type="ECO:0000256" key="1">
    <source>
        <dbReference type="SAM" id="MobiDB-lite"/>
    </source>
</evidence>
<dbReference type="Gramene" id="TraesSYM5D03G03083770.1">
    <property type="protein sequence ID" value="TraesSYM5D03G03083770.1"/>
    <property type="gene ID" value="TraesSYM5D03G03083770"/>
</dbReference>
<feature type="region of interest" description="Disordered" evidence="1">
    <location>
        <begin position="1"/>
        <end position="29"/>
    </location>
</feature>
<dbReference type="Gramene" id="TraesMAC5D03G03142820.1">
    <property type="protein sequence ID" value="TraesMAC5D03G03142820.1"/>
    <property type="gene ID" value="TraesMAC5D03G03142820"/>
</dbReference>
<dbReference type="Gramene" id="TraesROB_scaffold_113028_01G000200.1">
    <property type="protein sequence ID" value="TraesROB_scaffold_113028_01G000200.1"/>
    <property type="gene ID" value="TraesROB_scaffold_113028_01G000200"/>
</dbReference>
<sequence length="158" mass="16816">MATGSGCVPGALRLVSSRGQPSSSSSSRALVRLRPRVASFAAPPPPLHRALRPVPAPRMTLRAPLPPARCQGPATPETPLEPPSLWQKVLLACKRVSWKHLTSLALLIGCIAVGYFGNKGDPRALLIIDILDKANKTYKPSLEFAVLLIAVLASLSSR</sequence>
<reference evidence="2" key="1">
    <citation type="submission" date="2018-08" db="EMBL/GenBank/DDBJ databases">
        <authorList>
            <person name="Rossello M."/>
        </authorList>
    </citation>
    <scope>NUCLEOTIDE SEQUENCE [LARGE SCALE GENOMIC DNA]</scope>
    <source>
        <strain evidence="2">cv. Chinese Spring</strain>
    </source>
</reference>